<evidence type="ECO:0000313" key="1">
    <source>
        <dbReference type="EMBL" id="CAG6520582.1"/>
    </source>
</evidence>
<accession>A0A8D8E1Z6</accession>
<organism evidence="1">
    <name type="scientific">Culex pipiens</name>
    <name type="common">House mosquito</name>
    <dbReference type="NCBI Taxonomy" id="7175"/>
    <lineage>
        <taxon>Eukaryota</taxon>
        <taxon>Metazoa</taxon>
        <taxon>Ecdysozoa</taxon>
        <taxon>Arthropoda</taxon>
        <taxon>Hexapoda</taxon>
        <taxon>Insecta</taxon>
        <taxon>Pterygota</taxon>
        <taxon>Neoptera</taxon>
        <taxon>Endopterygota</taxon>
        <taxon>Diptera</taxon>
        <taxon>Nematocera</taxon>
        <taxon>Culicoidea</taxon>
        <taxon>Culicidae</taxon>
        <taxon>Culicinae</taxon>
        <taxon>Culicini</taxon>
        <taxon>Culex</taxon>
        <taxon>Culex</taxon>
    </lineage>
</organism>
<dbReference type="AlphaFoldDB" id="A0A8D8E1Z6"/>
<reference evidence="1" key="1">
    <citation type="submission" date="2021-05" db="EMBL/GenBank/DDBJ databases">
        <authorList>
            <person name="Alioto T."/>
            <person name="Alioto T."/>
            <person name="Gomez Garrido J."/>
        </authorList>
    </citation>
    <scope>NUCLEOTIDE SEQUENCE</scope>
</reference>
<proteinExistence type="predicted"/>
<name>A0A8D8E1Z6_CULPI</name>
<protein>
    <submittedName>
        <fullName evidence="1">(northern house mosquito) hypothetical protein</fullName>
    </submittedName>
</protein>
<dbReference type="EMBL" id="HBUE01287040">
    <property type="protein sequence ID" value="CAG6572149.1"/>
    <property type="molecule type" value="Transcribed_RNA"/>
</dbReference>
<sequence>MCMCVKTRVVYHLKATREYLEDGRVADAAAFIVLCTDIINPKIKWTKQILREADADRQKGNDNIMKLMCLKTADLLHRDHTKTKLRNTSDTNLLFILSPNALASDQLGSAILN</sequence>
<dbReference type="EMBL" id="HBUE01181434">
    <property type="protein sequence ID" value="CAG6520582.1"/>
    <property type="molecule type" value="Transcribed_RNA"/>
</dbReference>